<sequence length="746" mass="81471">MSSNRPDALDLRSKSQASISRPLRSPRLHVAGEIPPERSPLEELVHHTVLLQRQLEESAKNGRRISRLPPLTPESPLIVQTRSEYYRSRSQDSHHNDDDDHSVLDRHDNGNSNHLGLGLRTEEVDVNNRPRSVHPTLGQIDPVTDQSIPVPAIPTQFMDSSRGRQPSDAGENGGYFGVGARREQSPGPIERKPSDLEKVITNQSGATANHDGSQKPSPSPATGPCLTNSPERYGGKSSFDGGNLVPPRPLFTKRSSSLQSSPLESTDEEFNSSLSTSMHSQSSRKFSTSSGVMSPAYGSFGRSPSSASDASILPRPTFNFSRPLSRAGTPSFDTRPDMVAPPARQASCDSHTSFLPEENVCTPVSTRSEANREINGDNETSPAPSHIYSKFNLPRGKSVQRNIFEDMNGASSSLDEQVPSSPTQKSSTYPLVGQPPPSPPTRPSSSGGVRQTDDENARRPSSERSKLHDVPACLRPAQQPSPNPSRPSTDDTRPSMDEPRGRSTAPRPSLSAATSDSASTIKPSHHSSNPVGPAMAELSAEEHVSKAIALHENGSLQESTWHLQHAAKMGHPTGMLLYALACRHGWGMRPNPREGVEWLRRAAESAHLEIAEDEEMVKEGKHVDSAERKTRKAQFALSIYELGVSHMNGWGVEQDKALALRCFEIAASWGDVDAMAEAGFCYAQGIGCKKDLKKSAKYYREAEARGMSMVGNSWIHKPKYADDPPKDQQRSKSRTRKSIFSRRKDA</sequence>
<dbReference type="STRING" id="759272.G0SBS6"/>
<feature type="compositionally biased region" description="Low complexity" evidence="1">
    <location>
        <begin position="255"/>
        <end position="264"/>
    </location>
</feature>
<evidence type="ECO:0000313" key="3">
    <source>
        <dbReference type="Proteomes" id="UP000008066"/>
    </source>
</evidence>
<dbReference type="GeneID" id="18259501"/>
<dbReference type="KEGG" id="cthr:CTHT_0054630"/>
<keyword evidence="3" id="KW-1185">Reference proteome</keyword>
<dbReference type="SUPFAM" id="SSF81901">
    <property type="entry name" value="HCP-like"/>
    <property type="match status" value="1"/>
</dbReference>
<dbReference type="AlphaFoldDB" id="G0SBS6"/>
<dbReference type="OMA" id="LNGWGIE"/>
<organism evidence="3">
    <name type="scientific">Chaetomium thermophilum (strain DSM 1495 / CBS 144.50 / IMI 039719)</name>
    <name type="common">Thermochaetoides thermophila</name>
    <dbReference type="NCBI Taxonomy" id="759272"/>
    <lineage>
        <taxon>Eukaryota</taxon>
        <taxon>Fungi</taxon>
        <taxon>Dikarya</taxon>
        <taxon>Ascomycota</taxon>
        <taxon>Pezizomycotina</taxon>
        <taxon>Sordariomycetes</taxon>
        <taxon>Sordariomycetidae</taxon>
        <taxon>Sordariales</taxon>
        <taxon>Chaetomiaceae</taxon>
        <taxon>Thermochaetoides</taxon>
    </lineage>
</organism>
<feature type="compositionally biased region" description="Basic and acidic residues" evidence="1">
    <location>
        <begin position="180"/>
        <end position="198"/>
    </location>
</feature>
<dbReference type="GO" id="GO:0032153">
    <property type="term" value="C:cell division site"/>
    <property type="evidence" value="ECO:0007669"/>
    <property type="project" value="TreeGrafter"/>
</dbReference>
<dbReference type="InterPro" id="IPR011990">
    <property type="entry name" value="TPR-like_helical_dom_sf"/>
</dbReference>
<feature type="compositionally biased region" description="Basic and acidic residues" evidence="1">
    <location>
        <begin position="84"/>
        <end position="109"/>
    </location>
</feature>
<feature type="region of interest" description="Disordered" evidence="1">
    <location>
        <begin position="1"/>
        <end position="41"/>
    </location>
</feature>
<feature type="compositionally biased region" description="Basic and acidic residues" evidence="1">
    <location>
        <begin position="488"/>
        <end position="501"/>
    </location>
</feature>
<dbReference type="Pfam" id="PF08238">
    <property type="entry name" value="Sel1"/>
    <property type="match status" value="3"/>
</dbReference>
<dbReference type="OrthoDB" id="2384430at2759"/>
<dbReference type="InterPro" id="IPR006597">
    <property type="entry name" value="Sel1-like"/>
</dbReference>
<feature type="compositionally biased region" description="Polar residues" evidence="1">
    <location>
        <begin position="200"/>
        <end position="216"/>
    </location>
</feature>
<accession>G0SBS6</accession>
<name>G0SBS6_CHATD</name>
<feature type="compositionally biased region" description="Basic and acidic residues" evidence="1">
    <location>
        <begin position="451"/>
        <end position="469"/>
    </location>
</feature>
<feature type="compositionally biased region" description="Low complexity" evidence="1">
    <location>
        <begin position="272"/>
        <end position="283"/>
    </location>
</feature>
<dbReference type="RefSeq" id="XP_006695797.1">
    <property type="nucleotide sequence ID" value="XM_006695734.1"/>
</dbReference>
<reference evidence="2 3" key="1">
    <citation type="journal article" date="2011" name="Cell">
        <title>Insight into structure and assembly of the nuclear pore complex by utilizing the genome of a eukaryotic thermophile.</title>
        <authorList>
            <person name="Amlacher S."/>
            <person name="Sarges P."/>
            <person name="Flemming D."/>
            <person name="van Noort V."/>
            <person name="Kunze R."/>
            <person name="Devos D.P."/>
            <person name="Arumugam M."/>
            <person name="Bork P."/>
            <person name="Hurt E."/>
        </authorList>
    </citation>
    <scope>NUCLEOTIDE SEQUENCE [LARGE SCALE GENOMIC DNA]</scope>
    <source>
        <strain evidence="3">DSM 1495 / CBS 144.50 / IMI 039719</strain>
    </source>
</reference>
<feature type="compositionally biased region" description="Polar residues" evidence="1">
    <location>
        <begin position="409"/>
        <end position="429"/>
    </location>
</feature>
<feature type="compositionally biased region" description="Basic residues" evidence="1">
    <location>
        <begin position="731"/>
        <end position="746"/>
    </location>
</feature>
<feature type="region of interest" description="Disordered" evidence="1">
    <location>
        <begin position="59"/>
        <end position="540"/>
    </location>
</feature>
<dbReference type="Proteomes" id="UP000008066">
    <property type="component" value="Unassembled WGS sequence"/>
</dbReference>
<evidence type="ECO:0000256" key="1">
    <source>
        <dbReference type="SAM" id="MobiDB-lite"/>
    </source>
</evidence>
<dbReference type="HOGENOM" id="CLU_011273_0_0_1"/>
<proteinExistence type="predicted"/>
<dbReference type="GO" id="GO:0010972">
    <property type="term" value="P:negative regulation of G2/M transition of mitotic cell cycle"/>
    <property type="evidence" value="ECO:0007669"/>
    <property type="project" value="TreeGrafter"/>
</dbReference>
<evidence type="ECO:0000313" key="2">
    <source>
        <dbReference type="EMBL" id="EGS18852.1"/>
    </source>
</evidence>
<dbReference type="SMART" id="SM00671">
    <property type="entry name" value="SEL1"/>
    <property type="match status" value="3"/>
</dbReference>
<feature type="compositionally biased region" description="Low complexity" evidence="1">
    <location>
        <begin position="509"/>
        <end position="520"/>
    </location>
</feature>
<dbReference type="EMBL" id="GL988045">
    <property type="protein sequence ID" value="EGS18852.1"/>
    <property type="molecule type" value="Genomic_DNA"/>
</dbReference>
<dbReference type="PANTHER" id="PTHR43628">
    <property type="entry name" value="ACTIVATOR OF C KINASE PROTEIN 1-RELATED"/>
    <property type="match status" value="1"/>
</dbReference>
<feature type="compositionally biased region" description="Pro residues" evidence="1">
    <location>
        <begin position="433"/>
        <end position="442"/>
    </location>
</feature>
<gene>
    <name evidence="2" type="ORF">CTHT_0054630</name>
</gene>
<dbReference type="Gene3D" id="1.25.40.10">
    <property type="entry name" value="Tetratricopeptide repeat domain"/>
    <property type="match status" value="1"/>
</dbReference>
<feature type="region of interest" description="Disordered" evidence="1">
    <location>
        <begin position="715"/>
        <end position="746"/>
    </location>
</feature>
<dbReference type="InterPro" id="IPR052945">
    <property type="entry name" value="Mitotic_Regulator"/>
</dbReference>
<dbReference type="eggNOG" id="ENOG502QV88">
    <property type="taxonomic scope" value="Eukaryota"/>
</dbReference>
<protein>
    <submittedName>
        <fullName evidence="2">Uncharacterized protein</fullName>
    </submittedName>
</protein>
<dbReference type="PANTHER" id="PTHR43628:SF11">
    <property type="entry name" value="PROTEIN DSF2"/>
    <property type="match status" value="1"/>
</dbReference>
<feature type="compositionally biased region" description="Basic and acidic residues" evidence="1">
    <location>
        <begin position="719"/>
        <end position="730"/>
    </location>
</feature>